<proteinExistence type="predicted"/>
<name>A0AA87SVC4_9LEPT</name>
<evidence type="ECO:0000313" key="1">
    <source>
        <dbReference type="EMBL" id="EKR98787.1"/>
    </source>
</evidence>
<dbReference type="InterPro" id="IPR009057">
    <property type="entry name" value="Homeodomain-like_sf"/>
</dbReference>
<gene>
    <name evidence="1" type="ORF">LEP1GSC125_1525</name>
</gene>
<dbReference type="GO" id="GO:0006313">
    <property type="term" value="P:DNA transposition"/>
    <property type="evidence" value="ECO:0007669"/>
    <property type="project" value="InterPro"/>
</dbReference>
<evidence type="ECO:0000313" key="2">
    <source>
        <dbReference type="Proteomes" id="UP000001343"/>
    </source>
</evidence>
<dbReference type="Pfam" id="PF01527">
    <property type="entry name" value="HTH_Tnp_1"/>
    <property type="match status" value="1"/>
</dbReference>
<dbReference type="SUPFAM" id="SSF46689">
    <property type="entry name" value="Homeodomain-like"/>
    <property type="match status" value="1"/>
</dbReference>
<sequence length="112" mass="13497">MRMKGRRKYSPEFREQAVNRTLNGSFTIKEVAESLGVSYFVLRQWKAEHLKKKETEQPLTDKQLKECGKLKRLRKENLRLKDENAKKSLDDFSTKWDSQYPMISKSWRNNWE</sequence>
<comment type="caution">
    <text evidence="1">The sequence shown here is derived from an EMBL/GenBank/DDBJ whole genome shotgun (WGS) entry which is preliminary data.</text>
</comment>
<dbReference type="GO" id="GO:0004803">
    <property type="term" value="F:transposase activity"/>
    <property type="evidence" value="ECO:0007669"/>
    <property type="project" value="InterPro"/>
</dbReference>
<protein>
    <submittedName>
        <fullName evidence="1">Transposase</fullName>
    </submittedName>
</protein>
<dbReference type="EMBL" id="AKWM02000068">
    <property type="protein sequence ID" value="EKR98787.1"/>
    <property type="molecule type" value="Genomic_DNA"/>
</dbReference>
<dbReference type="AlphaFoldDB" id="A0AA87SVC4"/>
<organism evidence="1 2">
    <name type="scientific">Leptospira mayottensis 200901122</name>
    <dbReference type="NCBI Taxonomy" id="1193010"/>
    <lineage>
        <taxon>Bacteria</taxon>
        <taxon>Pseudomonadati</taxon>
        <taxon>Spirochaetota</taxon>
        <taxon>Spirochaetia</taxon>
        <taxon>Leptospirales</taxon>
        <taxon>Leptospiraceae</taxon>
        <taxon>Leptospira</taxon>
    </lineage>
</organism>
<dbReference type="InterPro" id="IPR002514">
    <property type="entry name" value="Transposase_8"/>
</dbReference>
<accession>A0AA87SVC4</accession>
<dbReference type="GO" id="GO:0003677">
    <property type="term" value="F:DNA binding"/>
    <property type="evidence" value="ECO:0007669"/>
    <property type="project" value="InterPro"/>
</dbReference>
<dbReference type="Gene3D" id="1.10.10.60">
    <property type="entry name" value="Homeodomain-like"/>
    <property type="match status" value="1"/>
</dbReference>
<dbReference type="Proteomes" id="UP000001343">
    <property type="component" value="Unassembled WGS sequence"/>
</dbReference>
<reference evidence="1 2" key="1">
    <citation type="journal article" date="2014" name="Int. J. Syst. Evol. Microbiol.">
        <title>Leptospira mayottensis sp. nov., a pathogenic species of the genus Leptospira isolated from humans.</title>
        <authorList>
            <person name="Bourhy P."/>
            <person name="Collet L."/>
            <person name="Brisse S."/>
            <person name="Picardeau M."/>
        </authorList>
    </citation>
    <scope>NUCLEOTIDE SEQUENCE [LARGE SCALE GENOMIC DNA]</scope>
    <source>
        <strain evidence="1 2">200901122</strain>
    </source>
</reference>